<dbReference type="InterPro" id="IPR052906">
    <property type="entry name" value="Type_IV_Methyl-Rstrct_Enzyme"/>
</dbReference>
<sequence length="308" mass="34885">MAVPDFQTIMYPFLEVIKDGQIYSLDQMVEMLSVHFSLNSDDLRERIPSGKQPLFRNRVGWSRSYLDKAGLIITPSRGHYQITELGKQALNDATLSYINIAFLRRFEAFQQWESTFNSEGSNDLTGSTVIEEIQAETPDVIIGKATENLHKSLKYELLQLLKSKTPDFFERFVVELLAKMGYGGVDASNFEVVGQSNDGGIDGIIYQDHLRIEKIYVQAKKWDSTKVSPKDIRDFIGALNLKGTTKGVFITTSTFTNEALNAANQNPHNKIVLIDSDRLLELAIQFNVGIQTKKIIEIKEIDNDFFED</sequence>
<dbReference type="GO" id="GO:0009307">
    <property type="term" value="P:DNA restriction-modification system"/>
    <property type="evidence" value="ECO:0007669"/>
    <property type="project" value="InterPro"/>
</dbReference>
<dbReference type="Pfam" id="PF04471">
    <property type="entry name" value="Mrr_cat"/>
    <property type="match status" value="1"/>
</dbReference>
<dbReference type="GO" id="GO:0003677">
    <property type="term" value="F:DNA binding"/>
    <property type="evidence" value="ECO:0007669"/>
    <property type="project" value="InterPro"/>
</dbReference>
<name>A0A3D9DJF2_9FLAO</name>
<dbReference type="AlphaFoldDB" id="A0A3D9DJF2"/>
<dbReference type="SUPFAM" id="SSF52980">
    <property type="entry name" value="Restriction endonuclease-like"/>
    <property type="match status" value="1"/>
</dbReference>
<comment type="caution">
    <text evidence="3">The sequence shown here is derived from an EMBL/GenBank/DDBJ whole genome shotgun (WGS) entry which is preliminary data.</text>
</comment>
<dbReference type="InterPro" id="IPR011856">
    <property type="entry name" value="tRNA_endonuc-like_dom_sf"/>
</dbReference>
<dbReference type="EMBL" id="QNUH01000007">
    <property type="protein sequence ID" value="REC78137.1"/>
    <property type="molecule type" value="Genomic_DNA"/>
</dbReference>
<evidence type="ECO:0000313" key="4">
    <source>
        <dbReference type="Proteomes" id="UP000257030"/>
    </source>
</evidence>
<dbReference type="GO" id="GO:0015666">
    <property type="term" value="F:restriction endodeoxyribonuclease activity"/>
    <property type="evidence" value="ECO:0007669"/>
    <property type="project" value="TreeGrafter"/>
</dbReference>
<dbReference type="InterPro" id="IPR007560">
    <property type="entry name" value="Restrct_endonuc_IV_Mrr"/>
</dbReference>
<dbReference type="InterPro" id="IPR011335">
    <property type="entry name" value="Restrct_endonuc-II-like"/>
</dbReference>
<accession>A0A3D9DJF2</accession>
<feature type="domain" description="Restriction endonuclease type IV Mrr" evidence="1">
    <location>
        <begin position="163"/>
        <end position="282"/>
    </location>
</feature>
<dbReference type="Pfam" id="PF14338">
    <property type="entry name" value="Mrr_N"/>
    <property type="match status" value="1"/>
</dbReference>
<gene>
    <name evidence="3" type="ORF">DRF60_10790</name>
</gene>
<dbReference type="Gene3D" id="3.40.1350.10">
    <property type="match status" value="1"/>
</dbReference>
<reference evidence="3 4" key="1">
    <citation type="journal article" date="2010" name="Syst. Appl. Microbiol.">
        <title>Four new species of Chryseobacterium from the rhizosphere of coastal sand dune plants, Chryseobacterium elymi sp. nov., Chryseobacterium hagamense sp. nov., Chryseobacterium lathyri sp. nov. and Chryseobacterium rhizosphaerae sp. nov.</title>
        <authorList>
            <person name="Cho S.H."/>
            <person name="Lee K.S."/>
            <person name="Shin D.S."/>
            <person name="Han J.H."/>
            <person name="Park K.S."/>
            <person name="Lee C.H."/>
            <person name="Park K.H."/>
            <person name="Kim S.B."/>
        </authorList>
    </citation>
    <scope>NUCLEOTIDE SEQUENCE [LARGE SCALE GENOMIC DNA]</scope>
    <source>
        <strain evidence="3 4">KCTC 22547</strain>
    </source>
</reference>
<keyword evidence="3" id="KW-0540">Nuclease</keyword>
<keyword evidence="4" id="KW-1185">Reference proteome</keyword>
<dbReference type="OrthoDB" id="9803736at2"/>
<organism evidence="3 4">
    <name type="scientific">Chryseobacterium elymi</name>
    <dbReference type="NCBI Taxonomy" id="395936"/>
    <lineage>
        <taxon>Bacteria</taxon>
        <taxon>Pseudomonadati</taxon>
        <taxon>Bacteroidota</taxon>
        <taxon>Flavobacteriia</taxon>
        <taxon>Flavobacteriales</taxon>
        <taxon>Weeksellaceae</taxon>
        <taxon>Chryseobacterium group</taxon>
        <taxon>Chryseobacterium</taxon>
    </lineage>
</organism>
<feature type="domain" description="Restriction system protein Mrr-like N-terminal" evidence="2">
    <location>
        <begin position="6"/>
        <end position="91"/>
    </location>
</feature>
<evidence type="ECO:0000259" key="1">
    <source>
        <dbReference type="Pfam" id="PF04471"/>
    </source>
</evidence>
<evidence type="ECO:0000259" key="2">
    <source>
        <dbReference type="Pfam" id="PF14338"/>
    </source>
</evidence>
<proteinExistence type="predicted"/>
<keyword evidence="3" id="KW-0378">Hydrolase</keyword>
<dbReference type="PANTHER" id="PTHR30015:SF7">
    <property type="entry name" value="TYPE IV METHYL-DIRECTED RESTRICTION ENZYME ECOKMRR"/>
    <property type="match status" value="1"/>
</dbReference>
<keyword evidence="3" id="KW-0255">Endonuclease</keyword>
<dbReference type="InterPro" id="IPR025745">
    <property type="entry name" value="Mrr-like_N_dom"/>
</dbReference>
<evidence type="ECO:0000313" key="3">
    <source>
        <dbReference type="EMBL" id="REC78137.1"/>
    </source>
</evidence>
<dbReference type="RefSeq" id="WP_116012066.1">
    <property type="nucleotide sequence ID" value="NZ_QNUH01000007.1"/>
</dbReference>
<protein>
    <submittedName>
        <fullName evidence="3">Restriction endonuclease</fullName>
    </submittedName>
</protein>
<dbReference type="PANTHER" id="PTHR30015">
    <property type="entry name" value="MRR RESTRICTION SYSTEM PROTEIN"/>
    <property type="match status" value="1"/>
</dbReference>
<dbReference type="Proteomes" id="UP000257030">
    <property type="component" value="Unassembled WGS sequence"/>
</dbReference>